<sequence length="175" mass="18988">MSAYLPPAAPSSPSRTVPSPSAEKPLPRSRGGAAHSGDEATAPPLDFELLLSAPPYNFCTPGSASEDTGTRSSGLTRDATADEVTTSLISALHAELTARRDLACHSPFSFSLQLPQLGDVDVRMSTLHPTGWEVMLRFQRSAFQEVRRQRERCRRALSAALDGPIRLEFEVQEEP</sequence>
<dbReference type="eggNOG" id="ENOG50335Q9">
    <property type="taxonomic scope" value="Bacteria"/>
</dbReference>
<protein>
    <submittedName>
        <fullName evidence="2">Uncharacterized protein</fullName>
    </submittedName>
</protein>
<keyword evidence="3" id="KW-1185">Reference proteome</keyword>
<feature type="compositionally biased region" description="Polar residues" evidence="1">
    <location>
        <begin position="60"/>
        <end position="75"/>
    </location>
</feature>
<name>A0A1H3Y585_9GAMM</name>
<evidence type="ECO:0000313" key="2">
    <source>
        <dbReference type="EMBL" id="SEA05992.1"/>
    </source>
</evidence>
<dbReference type="STRING" id="71657.SAMN02982996_00866"/>
<dbReference type="RefSeq" id="WP_051625492.1">
    <property type="nucleotide sequence ID" value="NZ_FNQS01000002.1"/>
</dbReference>
<evidence type="ECO:0000256" key="1">
    <source>
        <dbReference type="SAM" id="MobiDB-lite"/>
    </source>
</evidence>
<proteinExistence type="predicted"/>
<reference evidence="2 3" key="1">
    <citation type="submission" date="2016-10" db="EMBL/GenBank/DDBJ databases">
        <authorList>
            <person name="de Groot N.N."/>
        </authorList>
    </citation>
    <scope>NUCLEOTIDE SEQUENCE [LARGE SCALE GENOMIC DNA]</scope>
    <source>
        <strain evidence="2 3">ATCC 29281</strain>
    </source>
</reference>
<accession>A0A1H3Y585</accession>
<organism evidence="2 3">
    <name type="scientific">Lonsdalea quercina</name>
    <dbReference type="NCBI Taxonomy" id="71657"/>
    <lineage>
        <taxon>Bacteria</taxon>
        <taxon>Pseudomonadati</taxon>
        <taxon>Pseudomonadota</taxon>
        <taxon>Gammaproteobacteria</taxon>
        <taxon>Enterobacterales</taxon>
        <taxon>Pectobacteriaceae</taxon>
        <taxon>Lonsdalea</taxon>
    </lineage>
</organism>
<gene>
    <name evidence="2" type="ORF">SAMN02982996_00866</name>
</gene>
<feature type="region of interest" description="Disordered" evidence="1">
    <location>
        <begin position="60"/>
        <end position="79"/>
    </location>
</feature>
<feature type="compositionally biased region" description="Low complexity" evidence="1">
    <location>
        <begin position="1"/>
        <end position="22"/>
    </location>
</feature>
<dbReference type="GeneID" id="97763782"/>
<dbReference type="EMBL" id="FNQS01000002">
    <property type="protein sequence ID" value="SEA05992.1"/>
    <property type="molecule type" value="Genomic_DNA"/>
</dbReference>
<dbReference type="Proteomes" id="UP000187280">
    <property type="component" value="Unassembled WGS sequence"/>
</dbReference>
<dbReference type="AlphaFoldDB" id="A0A1H3Y585"/>
<evidence type="ECO:0000313" key="3">
    <source>
        <dbReference type="Proteomes" id="UP000187280"/>
    </source>
</evidence>
<dbReference type="InterPro" id="IPR049757">
    <property type="entry name" value="T3SS_HrpP-like_C"/>
</dbReference>
<feature type="region of interest" description="Disordered" evidence="1">
    <location>
        <begin position="1"/>
        <end position="45"/>
    </location>
</feature>
<dbReference type="CDD" id="cd17468">
    <property type="entry name" value="T3SS_HrpP_C"/>
    <property type="match status" value="1"/>
</dbReference>